<evidence type="ECO:0000313" key="8">
    <source>
        <dbReference type="Proteomes" id="UP000219042"/>
    </source>
</evidence>
<evidence type="ECO:0000256" key="1">
    <source>
        <dbReference type="ARBA" id="ARBA00004219"/>
    </source>
</evidence>
<keyword evidence="3" id="KW-1266">Target cell cytoplasm</keyword>
<keyword evidence="4" id="KW-0843">Virulence</keyword>
<protein>
    <submittedName>
        <fullName evidence="7">Filamentous hemagglutinin</fullName>
    </submittedName>
</protein>
<keyword evidence="2" id="KW-0800">Toxin</keyword>
<dbReference type="Pfam" id="PF04829">
    <property type="entry name" value="PT-VENN"/>
    <property type="match status" value="1"/>
</dbReference>
<dbReference type="InterPro" id="IPR006915">
    <property type="entry name" value="DUF637_hemagglutn_put"/>
</dbReference>
<dbReference type="GO" id="GO:0090729">
    <property type="term" value="F:toxin activity"/>
    <property type="evidence" value="ECO:0007669"/>
    <property type="project" value="UniProtKB-KW"/>
</dbReference>
<proteinExistence type="predicted"/>
<evidence type="ECO:0000313" key="7">
    <source>
        <dbReference type="EMBL" id="SNX45773.1"/>
    </source>
</evidence>
<organism evidence="7 8">
    <name type="scientific">Acinetobacter puyangensis</name>
    <dbReference type="NCBI Taxonomy" id="1096779"/>
    <lineage>
        <taxon>Bacteria</taxon>
        <taxon>Pseudomonadati</taxon>
        <taxon>Pseudomonadota</taxon>
        <taxon>Gammaproteobacteria</taxon>
        <taxon>Moraxellales</taxon>
        <taxon>Moraxellaceae</taxon>
        <taxon>Acinetobacter</taxon>
    </lineage>
</organism>
<evidence type="ECO:0000256" key="4">
    <source>
        <dbReference type="ARBA" id="ARBA00023026"/>
    </source>
</evidence>
<dbReference type="InterPro" id="IPR006914">
    <property type="entry name" value="VENN_dom"/>
</dbReference>
<dbReference type="CDD" id="cd20724">
    <property type="entry name" value="CdiA-CT_Kp342-like"/>
    <property type="match status" value="1"/>
</dbReference>
<feature type="domain" description="VENN motif-containing" evidence="5">
    <location>
        <begin position="108"/>
        <end position="153"/>
    </location>
</feature>
<reference evidence="8" key="1">
    <citation type="submission" date="2016-09" db="EMBL/GenBank/DDBJ databases">
        <authorList>
            <person name="Varghese N."/>
            <person name="Submissions S."/>
        </authorList>
    </citation>
    <scope>NUCLEOTIDE SEQUENCE [LARGE SCALE GENOMIC DNA]</scope>
    <source>
        <strain evidence="8">ANC 4466</strain>
    </source>
</reference>
<dbReference type="Pfam" id="PF04830">
    <property type="entry name" value="DUF637"/>
    <property type="match status" value="1"/>
</dbReference>
<feature type="domain" description="DUF637" evidence="6">
    <location>
        <begin position="6"/>
        <end position="89"/>
    </location>
</feature>
<evidence type="ECO:0000256" key="2">
    <source>
        <dbReference type="ARBA" id="ARBA00022656"/>
    </source>
</evidence>
<evidence type="ECO:0000256" key="3">
    <source>
        <dbReference type="ARBA" id="ARBA00022913"/>
    </source>
</evidence>
<accession>A0A240EBY4</accession>
<comment type="subcellular location">
    <subcellularLocation>
        <location evidence="1">Target cell</location>
        <location evidence="1">Target cell cytoplasm</location>
    </subcellularLocation>
</comment>
<evidence type="ECO:0000259" key="5">
    <source>
        <dbReference type="Pfam" id="PF04829"/>
    </source>
</evidence>
<keyword evidence="8" id="KW-1185">Reference proteome</keyword>
<name>A0A240EBY4_9GAMM</name>
<dbReference type="AlphaFoldDB" id="A0A240EBY4"/>
<dbReference type="OrthoDB" id="6984417at2"/>
<dbReference type="Proteomes" id="UP000219042">
    <property type="component" value="Unassembled WGS sequence"/>
</dbReference>
<sequence length="369" mass="39112">MNNFATSVGLTLVQTAINGGNLSDNLEKALLARLAGALQGELASQIGTSLDKVDPNVLEYTIHKIAHAAAGCAAAAATKASCEAGAIGAGVGEIVAELMIPNGKTSLDLTDAERTKIKDTTKILAGTVAAFTGYDVNTAANSANIAVENNSLAKLATTGGKIAYKVAKQIKEAQAKGQKLNSADVVEMFKKEGVQGIVDIGDNIATLINPAASIGDKAFAAIDLVIGVDLKAGKNVDALIKDKKITGKSFPKENLSFHEDKFKYLFGKAAFDPHNTPRSIQNKEQLASVGIFDNVQGRNRIIRHLADTINRSDNISQTFTKKVNGVDMKYEVRDSLLFGSMGVRKVESTFEIMPDGQRRFSTMIIKGGK</sequence>
<evidence type="ECO:0000259" key="6">
    <source>
        <dbReference type="Pfam" id="PF04830"/>
    </source>
</evidence>
<gene>
    <name evidence="7" type="ORF">SAMN05421731_1067</name>
</gene>
<dbReference type="EMBL" id="OANT01000006">
    <property type="protein sequence ID" value="SNX45773.1"/>
    <property type="molecule type" value="Genomic_DNA"/>
</dbReference>